<evidence type="ECO:0000256" key="8">
    <source>
        <dbReference type="PROSITE-ProRule" id="PRU00175"/>
    </source>
</evidence>
<feature type="compositionally biased region" description="Low complexity" evidence="9">
    <location>
        <begin position="234"/>
        <end position="244"/>
    </location>
</feature>
<proteinExistence type="predicted"/>
<keyword evidence="4 8" id="KW-0863">Zinc-finger</keyword>
<dbReference type="SUPFAM" id="SSF57850">
    <property type="entry name" value="RING/U-box"/>
    <property type="match status" value="1"/>
</dbReference>
<dbReference type="AlphaFoldDB" id="A0A2N9HU97"/>
<evidence type="ECO:0000256" key="4">
    <source>
        <dbReference type="ARBA" id="ARBA00022771"/>
    </source>
</evidence>
<keyword evidence="3" id="KW-0479">Metal-binding</keyword>
<evidence type="ECO:0000256" key="9">
    <source>
        <dbReference type="SAM" id="MobiDB-lite"/>
    </source>
</evidence>
<feature type="region of interest" description="Disordered" evidence="9">
    <location>
        <begin position="48"/>
        <end position="113"/>
    </location>
</feature>
<reference evidence="11" key="1">
    <citation type="submission" date="2018-02" db="EMBL/GenBank/DDBJ databases">
        <authorList>
            <person name="Cohen D.B."/>
            <person name="Kent A.D."/>
        </authorList>
    </citation>
    <scope>NUCLEOTIDE SEQUENCE</scope>
</reference>
<evidence type="ECO:0000256" key="1">
    <source>
        <dbReference type="ARBA" id="ARBA00004167"/>
    </source>
</evidence>
<dbReference type="PANTHER" id="PTHR47168:SF3">
    <property type="entry name" value="RING-TYPE DOMAIN-CONTAINING PROTEIN"/>
    <property type="match status" value="1"/>
</dbReference>
<feature type="compositionally biased region" description="Low complexity" evidence="9">
    <location>
        <begin position="86"/>
        <end position="109"/>
    </location>
</feature>
<dbReference type="Gene3D" id="3.30.40.10">
    <property type="entry name" value="Zinc/RING finger domain, C3HC4 (zinc finger)"/>
    <property type="match status" value="1"/>
</dbReference>
<dbReference type="FunFam" id="3.30.40.10:FF:000388">
    <property type="entry name" value="Putative RING zinc finger domain superfamily protein"/>
    <property type="match status" value="1"/>
</dbReference>
<evidence type="ECO:0000313" key="11">
    <source>
        <dbReference type="EMBL" id="SPD15340.1"/>
    </source>
</evidence>
<keyword evidence="7" id="KW-0472">Membrane</keyword>
<gene>
    <name evidence="11" type="ORF">FSB_LOCUS43222</name>
</gene>
<organism evidence="11">
    <name type="scientific">Fagus sylvatica</name>
    <name type="common">Beechnut</name>
    <dbReference type="NCBI Taxonomy" id="28930"/>
    <lineage>
        <taxon>Eukaryota</taxon>
        <taxon>Viridiplantae</taxon>
        <taxon>Streptophyta</taxon>
        <taxon>Embryophyta</taxon>
        <taxon>Tracheophyta</taxon>
        <taxon>Spermatophyta</taxon>
        <taxon>Magnoliopsida</taxon>
        <taxon>eudicotyledons</taxon>
        <taxon>Gunneridae</taxon>
        <taxon>Pentapetalae</taxon>
        <taxon>rosids</taxon>
        <taxon>fabids</taxon>
        <taxon>Fagales</taxon>
        <taxon>Fagaceae</taxon>
        <taxon>Fagus</taxon>
    </lineage>
</organism>
<keyword evidence="5" id="KW-0862">Zinc</keyword>
<sequence length="547" mass="59354">MGSSNSCMGMGSHSSRSGSGSRLSHTGKGTAMTKKSRLSFLICGASSASHTPSFQVEEHLAKSTARSLEKMAPLDNVPLKPKEESSSNCTSETEFSSSSPNSGASSESSHGTVVKSSEFGLRNLETCSSGKCLSKNDGLLPHQVSAHSTPVEAHWASSETTSITFKEPSLELLSADATGGFDVSLEACESTNKCLSCLCSEDRPSSSVAQEPGNLCLVEDSVSEADKDFHSSDSDSTFASASASVVPDSPETRQLLQDDSAGTVTSSGLGSIVSGTEQDSRNRILQVDMVSISSDILFRGISDVSNREARSSRGMFSDNFSRRSFRRHNDSPTIVFTTGHADDLGSHDRWLLDFTGDLHYDGFGHDSRHPRSSGRHRRDRRRWSRYEISERVRGESDLDDEGRQMSFCASGLHPNGTCSCGSFFTAEEPSIHASIFQILMLADALFEVLDEIHHHPMSDSVSMLSLPAPEDVVDSFPLKNYQKAEATENGAQCYICLAEYEEAESIRVLPCRHEYHVSCIDKWLKEVHRVCPICRGDVCQGIAEAPT</sequence>
<dbReference type="EMBL" id="OIVN01004079">
    <property type="protein sequence ID" value="SPD15340.1"/>
    <property type="molecule type" value="Genomic_DNA"/>
</dbReference>
<dbReference type="Pfam" id="PF13639">
    <property type="entry name" value="zf-RING_2"/>
    <property type="match status" value="1"/>
</dbReference>
<dbReference type="InterPro" id="IPR011016">
    <property type="entry name" value="Znf_RING-CH"/>
</dbReference>
<evidence type="ECO:0000256" key="3">
    <source>
        <dbReference type="ARBA" id="ARBA00022723"/>
    </source>
</evidence>
<feature type="domain" description="RING-type" evidence="10">
    <location>
        <begin position="493"/>
        <end position="535"/>
    </location>
</feature>
<dbReference type="InterPro" id="IPR051653">
    <property type="entry name" value="E3_ligase_sorting_rcpt"/>
</dbReference>
<feature type="compositionally biased region" description="Low complexity" evidence="9">
    <location>
        <begin position="1"/>
        <end position="24"/>
    </location>
</feature>
<evidence type="ECO:0000256" key="2">
    <source>
        <dbReference type="ARBA" id="ARBA00022692"/>
    </source>
</evidence>
<keyword evidence="2" id="KW-0812">Transmembrane</keyword>
<feature type="compositionally biased region" description="Polar residues" evidence="9">
    <location>
        <begin position="252"/>
        <end position="275"/>
    </location>
</feature>
<feature type="region of interest" description="Disordered" evidence="9">
    <location>
        <begin position="1"/>
        <end position="31"/>
    </location>
</feature>
<dbReference type="InterPro" id="IPR001841">
    <property type="entry name" value="Znf_RING"/>
</dbReference>
<dbReference type="GO" id="GO:0008270">
    <property type="term" value="F:zinc ion binding"/>
    <property type="evidence" value="ECO:0007669"/>
    <property type="project" value="UniProtKB-KW"/>
</dbReference>
<name>A0A2N9HU97_FAGSY</name>
<dbReference type="SMART" id="SM00184">
    <property type="entry name" value="RING"/>
    <property type="match status" value="1"/>
</dbReference>
<dbReference type="PROSITE" id="PS50089">
    <property type="entry name" value="ZF_RING_2"/>
    <property type="match status" value="1"/>
</dbReference>
<comment type="subcellular location">
    <subcellularLocation>
        <location evidence="1">Membrane</location>
        <topology evidence="1">Single-pass membrane protein</topology>
    </subcellularLocation>
</comment>
<dbReference type="GO" id="GO:0016020">
    <property type="term" value="C:membrane"/>
    <property type="evidence" value="ECO:0007669"/>
    <property type="project" value="UniProtKB-SubCell"/>
</dbReference>
<protein>
    <recommendedName>
        <fullName evidence="10">RING-type domain-containing protein</fullName>
    </recommendedName>
</protein>
<evidence type="ECO:0000256" key="5">
    <source>
        <dbReference type="ARBA" id="ARBA00022833"/>
    </source>
</evidence>
<evidence type="ECO:0000256" key="6">
    <source>
        <dbReference type="ARBA" id="ARBA00022989"/>
    </source>
</evidence>
<dbReference type="SMART" id="SM00744">
    <property type="entry name" value="RINGv"/>
    <property type="match status" value="1"/>
</dbReference>
<feature type="region of interest" description="Disordered" evidence="9">
    <location>
        <begin position="227"/>
        <end position="275"/>
    </location>
</feature>
<evidence type="ECO:0000256" key="7">
    <source>
        <dbReference type="ARBA" id="ARBA00023136"/>
    </source>
</evidence>
<accession>A0A2N9HU97</accession>
<dbReference type="InterPro" id="IPR013083">
    <property type="entry name" value="Znf_RING/FYVE/PHD"/>
</dbReference>
<dbReference type="PANTHER" id="PTHR47168">
    <property type="entry name" value="RING ZINC FINGER DOMAIN SUPERFAMILY PROTEIN-RELATED"/>
    <property type="match status" value="1"/>
</dbReference>
<evidence type="ECO:0000259" key="10">
    <source>
        <dbReference type="PROSITE" id="PS50089"/>
    </source>
</evidence>
<keyword evidence="6" id="KW-1133">Transmembrane helix</keyword>